<keyword evidence="1" id="KW-0812">Transmembrane</keyword>
<dbReference type="AlphaFoldDB" id="A0A0B7ABW1"/>
<gene>
    <name evidence="2" type="primary">ORF109249</name>
</gene>
<keyword evidence="1" id="KW-1133">Transmembrane helix</keyword>
<feature type="transmembrane region" description="Helical" evidence="1">
    <location>
        <begin position="12"/>
        <end position="36"/>
    </location>
</feature>
<accession>A0A0B7ABW1</accession>
<evidence type="ECO:0000313" key="2">
    <source>
        <dbReference type="EMBL" id="CEK78273.1"/>
    </source>
</evidence>
<proteinExistence type="predicted"/>
<reference evidence="2" key="1">
    <citation type="submission" date="2014-12" db="EMBL/GenBank/DDBJ databases">
        <title>Insight into the proteome of Arion vulgaris.</title>
        <authorList>
            <person name="Aradska J."/>
            <person name="Bulat T."/>
            <person name="Smidak R."/>
            <person name="Sarate P."/>
            <person name="Gangsoo J."/>
            <person name="Sialana F."/>
            <person name="Bilban M."/>
            <person name="Lubec G."/>
        </authorList>
    </citation>
    <scope>NUCLEOTIDE SEQUENCE</scope>
    <source>
        <tissue evidence="2">Skin</tissue>
    </source>
</reference>
<dbReference type="EMBL" id="HACG01031408">
    <property type="protein sequence ID" value="CEK78273.1"/>
    <property type="molecule type" value="Transcribed_RNA"/>
</dbReference>
<sequence length="54" mass="6136">MSLFVDYCTAVISVLLMQTNVQVFNLLFSIAAYILCLSYQKNMFMLCGSLQQDC</sequence>
<name>A0A0B7ABW1_9EUPU</name>
<protein>
    <submittedName>
        <fullName evidence="2">Uncharacterized protein</fullName>
    </submittedName>
</protein>
<evidence type="ECO:0000256" key="1">
    <source>
        <dbReference type="SAM" id="Phobius"/>
    </source>
</evidence>
<keyword evidence="1" id="KW-0472">Membrane</keyword>
<organism evidence="2">
    <name type="scientific">Arion vulgaris</name>
    <dbReference type="NCBI Taxonomy" id="1028688"/>
    <lineage>
        <taxon>Eukaryota</taxon>
        <taxon>Metazoa</taxon>
        <taxon>Spiralia</taxon>
        <taxon>Lophotrochozoa</taxon>
        <taxon>Mollusca</taxon>
        <taxon>Gastropoda</taxon>
        <taxon>Heterobranchia</taxon>
        <taxon>Euthyneura</taxon>
        <taxon>Panpulmonata</taxon>
        <taxon>Eupulmonata</taxon>
        <taxon>Stylommatophora</taxon>
        <taxon>Helicina</taxon>
        <taxon>Arionoidea</taxon>
        <taxon>Arionidae</taxon>
        <taxon>Arion</taxon>
    </lineage>
</organism>
<feature type="non-terminal residue" evidence="2">
    <location>
        <position position="54"/>
    </location>
</feature>